<sequence length="588" mass="67122">MALSNANPQRLSGPNTTSNFVRADDLEQKVVSKLEVDTLQSEKQSVNRWPTLFEILNRRTQPPVDLWSFYVYMRDEQRNIDYLDFWIDTVQHMGLCKAYVKGLKQSLAVNERIRNADQTFNSAPGQSTHLGQQTSPSNRQSNTSSRDSKSSSLLLDLLMRSNLLEESDSRRMSAFLRGETSVRSSDPLVNAKIDELKRKSQTPSDDNSKDASSESNSAKRVSTINPQMIETMIQQDLLPREKSLKDSHIATREKLSQSAQNIVDTYFLDSSPKRIVIPPEMVERLIQAVQRDGRDDPEVFDESREFVFKAMEHEAYPNFLRYHALSNGSLGADSSSRIICQELFQKINTMRVQIRNDVGQVLFRPFREAGLEVAQVDDVWPDLLSWRSQNTENLKNLIDFRITCEKRLPVGHLGKDTTNRPHVDSCRVLFSSKKDLRASVPQCNNLVSVCTQWHPESSGKAKVGNLQITFFVDEQILGFQVPMQDSMRVAVVEPTNELKHKLLDHVASQSFTFRNRFHVFLEVHIKELENKINLVGVGVHNVIQSNNVVITKLLQKRDFTNGGRWHSLVLRLQPDLLQCHYAVVVFGI</sequence>
<comment type="caution">
    <text evidence="3">The sequence shown here is derived from an EMBL/GenBank/DDBJ whole genome shotgun (WGS) entry which is preliminary data.</text>
</comment>
<reference evidence="3" key="1">
    <citation type="journal article" date="2021" name="Open Biol.">
        <title>Shared evolutionary footprints suggest mitochondrial oxidative damage underlies multiple complex I losses in fungi.</title>
        <authorList>
            <person name="Schikora-Tamarit M.A."/>
            <person name="Marcet-Houben M."/>
            <person name="Nosek J."/>
            <person name="Gabaldon T."/>
        </authorList>
    </citation>
    <scope>NUCLEOTIDE SEQUENCE</scope>
    <source>
        <strain evidence="3">NCAIM Y.01608</strain>
    </source>
</reference>
<dbReference type="PANTHER" id="PTHR13155:SF1">
    <property type="entry name" value="A-KINASE ANCHOR PROTEIN 10, MITOCHONDRIAL"/>
    <property type="match status" value="1"/>
</dbReference>
<evidence type="ECO:0000313" key="3">
    <source>
        <dbReference type="EMBL" id="KAH3660693.1"/>
    </source>
</evidence>
<protein>
    <recommendedName>
        <fullName evidence="2">RGS domain-containing protein</fullName>
    </recommendedName>
</protein>
<dbReference type="PANTHER" id="PTHR13155">
    <property type="entry name" value="A-KINASE ANCHOR PROTEINS"/>
    <property type="match status" value="1"/>
</dbReference>
<dbReference type="AlphaFoldDB" id="A0A9P8SZG1"/>
<evidence type="ECO:0000313" key="4">
    <source>
        <dbReference type="Proteomes" id="UP000788993"/>
    </source>
</evidence>
<feature type="compositionally biased region" description="Low complexity" evidence="1">
    <location>
        <begin position="141"/>
        <end position="151"/>
    </location>
</feature>
<reference evidence="3" key="2">
    <citation type="submission" date="2021-01" db="EMBL/GenBank/DDBJ databases">
        <authorList>
            <person name="Schikora-Tamarit M.A."/>
        </authorList>
    </citation>
    <scope>NUCLEOTIDE SEQUENCE</scope>
    <source>
        <strain evidence="3">NCAIM Y.01608</strain>
    </source>
</reference>
<feature type="compositionally biased region" description="Polar residues" evidence="1">
    <location>
        <begin position="119"/>
        <end position="140"/>
    </location>
</feature>
<organism evidence="3 4">
    <name type="scientific">Ogataea polymorpha</name>
    <dbReference type="NCBI Taxonomy" id="460523"/>
    <lineage>
        <taxon>Eukaryota</taxon>
        <taxon>Fungi</taxon>
        <taxon>Dikarya</taxon>
        <taxon>Ascomycota</taxon>
        <taxon>Saccharomycotina</taxon>
        <taxon>Pichiomycetes</taxon>
        <taxon>Pichiales</taxon>
        <taxon>Pichiaceae</taxon>
        <taxon>Ogataea</taxon>
    </lineage>
</organism>
<dbReference type="InterPro" id="IPR016137">
    <property type="entry name" value="RGS"/>
</dbReference>
<feature type="region of interest" description="Disordered" evidence="1">
    <location>
        <begin position="186"/>
        <end position="222"/>
    </location>
</feature>
<dbReference type="Proteomes" id="UP000788993">
    <property type="component" value="Unassembled WGS sequence"/>
</dbReference>
<dbReference type="SMART" id="SM00315">
    <property type="entry name" value="RGS"/>
    <property type="match status" value="1"/>
</dbReference>
<dbReference type="InterPro" id="IPR052246">
    <property type="entry name" value="Cell_Polariz_PKAAnc"/>
</dbReference>
<name>A0A9P8SZG1_9ASCO</name>
<dbReference type="Gene3D" id="1.10.167.10">
    <property type="entry name" value="Regulator of G-protein Signalling 4, domain 2"/>
    <property type="match status" value="1"/>
</dbReference>
<accession>A0A9P8SZG1</accession>
<dbReference type="GO" id="GO:0008104">
    <property type="term" value="P:intracellular protein localization"/>
    <property type="evidence" value="ECO:0007669"/>
    <property type="project" value="TreeGrafter"/>
</dbReference>
<feature type="domain" description="RGS" evidence="2">
    <location>
        <begin position="251"/>
        <end position="321"/>
    </location>
</feature>
<feature type="compositionally biased region" description="Polar residues" evidence="1">
    <location>
        <begin position="213"/>
        <end position="222"/>
    </location>
</feature>
<proteinExistence type="predicted"/>
<dbReference type="Pfam" id="PF00615">
    <property type="entry name" value="RGS"/>
    <property type="match status" value="1"/>
</dbReference>
<dbReference type="InterPro" id="IPR036305">
    <property type="entry name" value="RGS_sf"/>
</dbReference>
<gene>
    <name evidence="3" type="ORF">OGATHE_005025</name>
</gene>
<feature type="region of interest" description="Disordered" evidence="1">
    <location>
        <begin position="119"/>
        <end position="151"/>
    </location>
</feature>
<keyword evidence="4" id="KW-1185">Reference proteome</keyword>
<dbReference type="InterPro" id="IPR044926">
    <property type="entry name" value="RGS_subdomain_2"/>
</dbReference>
<dbReference type="EMBL" id="JAEUBD010001468">
    <property type="protein sequence ID" value="KAH3660693.1"/>
    <property type="molecule type" value="Genomic_DNA"/>
</dbReference>
<dbReference type="PROSITE" id="PS50132">
    <property type="entry name" value="RGS"/>
    <property type="match status" value="1"/>
</dbReference>
<dbReference type="GO" id="GO:0005886">
    <property type="term" value="C:plasma membrane"/>
    <property type="evidence" value="ECO:0007669"/>
    <property type="project" value="TreeGrafter"/>
</dbReference>
<evidence type="ECO:0000259" key="2">
    <source>
        <dbReference type="PROSITE" id="PS50132"/>
    </source>
</evidence>
<dbReference type="SUPFAM" id="SSF48097">
    <property type="entry name" value="Regulator of G-protein signaling, RGS"/>
    <property type="match status" value="1"/>
</dbReference>
<evidence type="ECO:0000256" key="1">
    <source>
        <dbReference type="SAM" id="MobiDB-lite"/>
    </source>
</evidence>